<comment type="caution">
    <text evidence="1">The sequence shown here is derived from an EMBL/GenBank/DDBJ whole genome shotgun (WGS) entry which is preliminary data.</text>
</comment>
<reference evidence="1 2" key="1">
    <citation type="journal article" date="2015" name="Plant Cell">
        <title>Oil accumulation by the oleaginous diatom Fistulifera solaris as revealed by the genome and transcriptome.</title>
        <authorList>
            <person name="Tanaka T."/>
            <person name="Maeda Y."/>
            <person name="Veluchamy A."/>
            <person name="Tanaka M."/>
            <person name="Abida H."/>
            <person name="Marechal E."/>
            <person name="Bowler C."/>
            <person name="Muto M."/>
            <person name="Sunaga Y."/>
            <person name="Tanaka M."/>
            <person name="Yoshino T."/>
            <person name="Taniguchi T."/>
            <person name="Fukuda Y."/>
            <person name="Nemoto M."/>
            <person name="Matsumoto M."/>
            <person name="Wong P.S."/>
            <person name="Aburatani S."/>
            <person name="Fujibuchi W."/>
        </authorList>
    </citation>
    <scope>NUCLEOTIDE SEQUENCE [LARGE SCALE GENOMIC DNA]</scope>
    <source>
        <strain evidence="1 2">JPCC DA0580</strain>
    </source>
</reference>
<proteinExistence type="predicted"/>
<evidence type="ECO:0000313" key="1">
    <source>
        <dbReference type="EMBL" id="GAX26437.1"/>
    </source>
</evidence>
<dbReference type="EMBL" id="BDSP01000245">
    <property type="protein sequence ID" value="GAX26437.1"/>
    <property type="molecule type" value="Genomic_DNA"/>
</dbReference>
<name>A0A1Z5KJR1_FISSO</name>
<keyword evidence="2" id="KW-1185">Reference proteome</keyword>
<evidence type="ECO:0000313" key="2">
    <source>
        <dbReference type="Proteomes" id="UP000198406"/>
    </source>
</evidence>
<accession>A0A1Z5KJR1</accession>
<dbReference type="InterPro" id="IPR036691">
    <property type="entry name" value="Endo/exonu/phosph_ase_sf"/>
</dbReference>
<protein>
    <recommendedName>
        <fullName evidence="3">Reverse transcriptase zinc-binding domain-containing protein</fullName>
    </recommendedName>
</protein>
<sequence length="1562" mass="179121">MIASNSIRTFKSYYQPGGVCQLVGGKWSRNVTVTTADPSGLGQWTYQTISGQSGRHLTIISAYQTCTGNHQSGEKTTWKQRHSILTSINNNQDTPTADPRKHFSSDLTRLCQQLQHQNHGILLFIDANSHLYDQHSWLHPFLSTTSLRDVYAYRHGLNNEPTSYQRGSQRIDFMFASPNLLPFITACGYLPFDAHSDHRLMYCDIHLTTYLRDMDPPDLTDKQPRAILSKHRKSSNEYKATVLARLTTLNYLAIINRIVETVDRTGTLDEADQYILENIDELITATMVNTEKDMTRNHKSPWSPKLIQATHAIAYWNSWIKEAKTGRDYSHQRYSQLKHRQSVRYLKDIQKNAARLREDWLLEQEGIQLQQGHPEHARALRHIRQAEEVSQSFTTIRQAIHGMTSGALKTLLVPSEDSDHPTRITDPTEIIERLIARNLEHFHQAHGTVFTQDNLQLICTYTFETALMELTQLTGNGNEAFDAVVSQLARWSTESDEQAGLLTGYDLMQKFRKWRESTSTSPSGRHLGLYKAILKGENPILTSDTSATPYERIQQSPTQEPDHGALFYDCLAQIINICVKTGYVLKRWRRIHNVMLEKLPGTPLIEKLRVIHIFEADFNAWAGIVFGRRMMQKAELSGLLGNEQGGSRKGKTAIDVYAMKFFTFELAEVTRTPLAVMDNDAKACYDRIVMALAHLRCQQTGIPYTASRLLDNFLNQAEYYIQTNAAMSISHYMQSFVDDSSIWVNDFLASLQQQTSGQSLADTLQLATQWWEELLVTTGGKLELQKCFFYLIEWNFAHSEPRPYTTQDRTYDIQIRQSTNGEHQTMNHKSADEAHRTLGFQAKPHNKFHEQFQVLKQSSQKLTQAIRTHYMNARTAHRAYFAVFLPRMKYPLHLCGLSESQLKQVQSGPLTATLQALGYPTQFPRHVVFGNKDEGGLGFTPLYIEQGIINLQFIMRHVHQGEQLGDTIITYFRWLQHYAGVDYPLLQYPERPTTLLPSKWFTEFRTFLASIQGSMTLATDTLSPLYRLKDLFIMVEAAKYFSESDLRHINNVRLHLQVTRLSDICNVAGTHVITGTPKQPLTSTSFPSTTTRLWPVQPMPPTTSWACWRNFLDMITRDGSQLRTPLGPWIPHLIGWGHKHPHGSFGWSLATHNEVLWEGWGFAHGTPMSSYRAEAYGRLAACRFLLRYTEYMGWTLPTQTRITTATDNKELLSNEQKWSHTVISNPYNQLRPDVDLLDLLVTSWKMYPIPHTSEHVKGHQDSSTPFHELSWLAQLNVQADASATYALDYAPMLSPPRPPTPPSPAHFFIADHLITSQYPRHIKQAAGKGRMREYLQATQSLNLDYDRIDWTSWNNARNMLSVSTQTFITKAICNWLPTNARLARITPGISPLCSRCGCYAETYAHVFQCSHARAWQQQFLASLQDWHHDMDTPPLLQHQLTKSLVAWFDQRPMADAPIQVPVLTVLKGGIPSTWLPIVRDHYSQTESQSYHYTEQQWAKLLSRFLVQQAARVWKQRCSHTNEAHMSLVAFHERQRLQAEITRLYEMQSECIIQHPFEVPLQD</sequence>
<gene>
    <name evidence="1" type="ORF">FisN_37Hu013</name>
</gene>
<dbReference type="OrthoDB" id="48966at2759"/>
<dbReference type="Proteomes" id="UP000198406">
    <property type="component" value="Unassembled WGS sequence"/>
</dbReference>
<dbReference type="SUPFAM" id="SSF56219">
    <property type="entry name" value="DNase I-like"/>
    <property type="match status" value="1"/>
</dbReference>
<dbReference type="InParanoid" id="A0A1Z5KJR1"/>
<organism evidence="1 2">
    <name type="scientific">Fistulifera solaris</name>
    <name type="common">Oleaginous diatom</name>
    <dbReference type="NCBI Taxonomy" id="1519565"/>
    <lineage>
        <taxon>Eukaryota</taxon>
        <taxon>Sar</taxon>
        <taxon>Stramenopiles</taxon>
        <taxon>Ochrophyta</taxon>
        <taxon>Bacillariophyta</taxon>
        <taxon>Bacillariophyceae</taxon>
        <taxon>Bacillariophycidae</taxon>
        <taxon>Naviculales</taxon>
        <taxon>Naviculaceae</taxon>
        <taxon>Fistulifera</taxon>
    </lineage>
</organism>
<evidence type="ECO:0008006" key="3">
    <source>
        <dbReference type="Google" id="ProtNLM"/>
    </source>
</evidence>
<dbReference type="Gene3D" id="3.60.10.10">
    <property type="entry name" value="Endonuclease/exonuclease/phosphatase"/>
    <property type="match status" value="1"/>
</dbReference>